<keyword evidence="1" id="KW-0560">Oxidoreductase</keyword>
<comment type="caution">
    <text evidence="4">The sequence shown here is derived from an EMBL/GenBank/DDBJ whole genome shotgun (WGS) entry which is preliminary data.</text>
</comment>
<protein>
    <recommendedName>
        <fullName evidence="3">D-isomer specific 2-hydroxyacid dehydrogenase NAD-binding domain-containing protein</fullName>
    </recommendedName>
</protein>
<dbReference type="PANTHER" id="PTHR43333:SF1">
    <property type="entry name" value="D-ISOMER SPECIFIC 2-HYDROXYACID DEHYDROGENASE NAD-BINDING DOMAIN-CONTAINING PROTEIN"/>
    <property type="match status" value="1"/>
</dbReference>
<dbReference type="GO" id="GO:0051287">
    <property type="term" value="F:NAD binding"/>
    <property type="evidence" value="ECO:0007669"/>
    <property type="project" value="InterPro"/>
</dbReference>
<evidence type="ECO:0000313" key="4">
    <source>
        <dbReference type="EMBL" id="RGV73137.1"/>
    </source>
</evidence>
<reference evidence="4 5" key="1">
    <citation type="submission" date="2018-08" db="EMBL/GenBank/DDBJ databases">
        <title>A genome reference for cultivated species of the human gut microbiota.</title>
        <authorList>
            <person name="Zou Y."/>
            <person name="Xue W."/>
            <person name="Luo G."/>
        </authorList>
    </citation>
    <scope>NUCLEOTIDE SEQUENCE [LARGE SCALE GENOMIC DNA]</scope>
    <source>
        <strain evidence="4 5">AF14-18</strain>
    </source>
</reference>
<dbReference type="EMBL" id="QRZM01000011">
    <property type="protein sequence ID" value="RGV73137.1"/>
    <property type="molecule type" value="Genomic_DNA"/>
</dbReference>
<sequence>MRIVLTDKDLDNSGFPSDVQVTKITYKTMDDYDHNSDVVAIAGSRAIAMKADKMDFPGLKLFQLTSAGFDGVPLAEFKDKGVIVANAGSTYSVPIAETVVFGMLLMAKKLHSNPNNRHAKIQRHYIEIQELYAKKVMILGTGSIGTEIAKRLFGFDMTVDGYAQSERTRPYFNRVICGRKALAEEIGNYDYVISTLPDSESTKGFFDKELLSRMKQTSVIVNVGRKAVFKEDALFAALKTRSIGGAVLDMFERIPNPVTNRFRRLRNVIILPGVAAISQEVNVRLKTYCEANILSAIEGKR</sequence>
<keyword evidence="2" id="KW-0520">NAD</keyword>
<feature type="domain" description="D-isomer specific 2-hydroxyacid dehydrogenase NAD-binding" evidence="3">
    <location>
        <begin position="103"/>
        <end position="272"/>
    </location>
</feature>
<evidence type="ECO:0000313" key="5">
    <source>
        <dbReference type="Proteomes" id="UP000284543"/>
    </source>
</evidence>
<dbReference type="InterPro" id="IPR006140">
    <property type="entry name" value="D-isomer_DH_NAD-bd"/>
</dbReference>
<dbReference type="Gene3D" id="3.40.50.720">
    <property type="entry name" value="NAD(P)-binding Rossmann-like Domain"/>
    <property type="match status" value="2"/>
</dbReference>
<proteinExistence type="predicted"/>
<name>A0A412YZQ8_9FIRM</name>
<dbReference type="RefSeq" id="WP_021893649.1">
    <property type="nucleotide sequence ID" value="NZ_BAABXO010000001.1"/>
</dbReference>
<dbReference type="SUPFAM" id="SSF51735">
    <property type="entry name" value="NAD(P)-binding Rossmann-fold domains"/>
    <property type="match status" value="1"/>
</dbReference>
<dbReference type="Proteomes" id="UP000284543">
    <property type="component" value="Unassembled WGS sequence"/>
</dbReference>
<organism evidence="4 5">
    <name type="scientific">Enterocloster bolteae</name>
    <dbReference type="NCBI Taxonomy" id="208479"/>
    <lineage>
        <taxon>Bacteria</taxon>
        <taxon>Bacillati</taxon>
        <taxon>Bacillota</taxon>
        <taxon>Clostridia</taxon>
        <taxon>Lachnospirales</taxon>
        <taxon>Lachnospiraceae</taxon>
        <taxon>Enterocloster</taxon>
    </lineage>
</organism>
<dbReference type="Pfam" id="PF02826">
    <property type="entry name" value="2-Hacid_dh_C"/>
    <property type="match status" value="1"/>
</dbReference>
<dbReference type="GO" id="GO:0016616">
    <property type="term" value="F:oxidoreductase activity, acting on the CH-OH group of donors, NAD or NADP as acceptor"/>
    <property type="evidence" value="ECO:0007669"/>
    <property type="project" value="InterPro"/>
</dbReference>
<evidence type="ECO:0000259" key="3">
    <source>
        <dbReference type="Pfam" id="PF02826"/>
    </source>
</evidence>
<accession>A0A412YZQ8</accession>
<dbReference type="AlphaFoldDB" id="A0A412YZQ8"/>
<evidence type="ECO:0000256" key="2">
    <source>
        <dbReference type="ARBA" id="ARBA00023027"/>
    </source>
</evidence>
<dbReference type="SUPFAM" id="SSF52283">
    <property type="entry name" value="Formate/glycerate dehydrogenase catalytic domain-like"/>
    <property type="match status" value="1"/>
</dbReference>
<gene>
    <name evidence="4" type="ORF">DWW02_22295</name>
</gene>
<dbReference type="InterPro" id="IPR036291">
    <property type="entry name" value="NAD(P)-bd_dom_sf"/>
</dbReference>
<evidence type="ECO:0000256" key="1">
    <source>
        <dbReference type="ARBA" id="ARBA00023002"/>
    </source>
</evidence>
<dbReference type="PANTHER" id="PTHR43333">
    <property type="entry name" value="2-HACID_DH_C DOMAIN-CONTAINING PROTEIN"/>
    <property type="match status" value="1"/>
</dbReference>